<name>A0A3P7IYJ8_STRVU</name>
<feature type="region of interest" description="Disordered" evidence="1">
    <location>
        <begin position="55"/>
        <end position="75"/>
    </location>
</feature>
<organism evidence="3 4">
    <name type="scientific">Strongylus vulgaris</name>
    <name type="common">Blood worm</name>
    <dbReference type="NCBI Taxonomy" id="40348"/>
    <lineage>
        <taxon>Eukaryota</taxon>
        <taxon>Metazoa</taxon>
        <taxon>Ecdysozoa</taxon>
        <taxon>Nematoda</taxon>
        <taxon>Chromadorea</taxon>
        <taxon>Rhabditida</taxon>
        <taxon>Rhabditina</taxon>
        <taxon>Rhabditomorpha</taxon>
        <taxon>Strongyloidea</taxon>
        <taxon>Strongylidae</taxon>
        <taxon>Strongylus</taxon>
    </lineage>
</organism>
<sequence>MIRELSYILLAPAFIAISLTSGNKEIPKNPDSYGTEEATISTDMSSNTYMSSLEVDQNSSTKEAETEAPPIKWNTPAGMRSNQEEYISNQPAYVIVKIRDAECYSAYTQSSFTLYLGALDYHNQWLSEVHIRSNSFIYDKYTSTRTYKVNENIIQIETI</sequence>
<accession>A0A3P7IYJ8</accession>
<feature type="signal peptide" evidence="2">
    <location>
        <begin position="1"/>
        <end position="22"/>
    </location>
</feature>
<dbReference type="AlphaFoldDB" id="A0A3P7IYJ8"/>
<dbReference type="OrthoDB" id="5874731at2759"/>
<evidence type="ECO:0000256" key="2">
    <source>
        <dbReference type="SAM" id="SignalP"/>
    </source>
</evidence>
<evidence type="ECO:0000256" key="1">
    <source>
        <dbReference type="SAM" id="MobiDB-lite"/>
    </source>
</evidence>
<evidence type="ECO:0000313" key="3">
    <source>
        <dbReference type="EMBL" id="VDM70754.1"/>
    </source>
</evidence>
<gene>
    <name evidence="3" type="ORF">SVUK_LOCUS5752</name>
</gene>
<dbReference type="Proteomes" id="UP000270094">
    <property type="component" value="Unassembled WGS sequence"/>
</dbReference>
<feature type="chain" id="PRO_5018302114" evidence="2">
    <location>
        <begin position="23"/>
        <end position="159"/>
    </location>
</feature>
<dbReference type="EMBL" id="UYYB01017413">
    <property type="protein sequence ID" value="VDM70754.1"/>
    <property type="molecule type" value="Genomic_DNA"/>
</dbReference>
<reference evidence="3 4" key="1">
    <citation type="submission" date="2018-11" db="EMBL/GenBank/DDBJ databases">
        <authorList>
            <consortium name="Pathogen Informatics"/>
        </authorList>
    </citation>
    <scope>NUCLEOTIDE SEQUENCE [LARGE SCALE GENOMIC DNA]</scope>
</reference>
<protein>
    <submittedName>
        <fullName evidence="3">Uncharacterized protein</fullName>
    </submittedName>
</protein>
<evidence type="ECO:0000313" key="4">
    <source>
        <dbReference type="Proteomes" id="UP000270094"/>
    </source>
</evidence>
<keyword evidence="2" id="KW-0732">Signal</keyword>
<proteinExistence type="predicted"/>
<keyword evidence="4" id="KW-1185">Reference proteome</keyword>